<dbReference type="Proteomes" id="UP000275076">
    <property type="component" value="Unassembled WGS sequence"/>
</dbReference>
<dbReference type="EMBL" id="RBVX01000041">
    <property type="protein sequence ID" value="RSL30196.1"/>
    <property type="molecule type" value="Genomic_DNA"/>
</dbReference>
<comment type="caution">
    <text evidence="1">The sequence shown here is derived from an EMBL/GenBank/DDBJ whole genome shotgun (WGS) entry which is preliminary data.</text>
</comment>
<protein>
    <submittedName>
        <fullName evidence="1">Uncharacterized protein</fullName>
    </submittedName>
</protein>
<accession>A0A428MVU1</accession>
<evidence type="ECO:0000313" key="1">
    <source>
        <dbReference type="EMBL" id="RSL30196.1"/>
    </source>
</evidence>
<evidence type="ECO:0000313" key="2">
    <source>
        <dbReference type="Proteomes" id="UP000275076"/>
    </source>
</evidence>
<sequence length="96" mass="10811">MKIDKIVTEKNDKIMFETGELHVKNDDPEQWEATINGVENQRFFMEALRDSRKEHLTFETDAGTMDGFVAVEGMDPAATQNIVTLTGASTLNGYKQ</sequence>
<gene>
    <name evidence="1" type="ORF">D7Z54_27275</name>
</gene>
<keyword evidence="2" id="KW-1185">Reference proteome</keyword>
<dbReference type="RefSeq" id="WP_125561086.1">
    <property type="nucleotide sequence ID" value="NZ_RBVX01000041.1"/>
</dbReference>
<name>A0A428MVU1_9BACI</name>
<reference evidence="1 2" key="1">
    <citation type="submission" date="2018-10" db="EMBL/GenBank/DDBJ databases">
        <title>Draft genome sequence of Bacillus salarius IM0101, isolated from a hypersaline soil in Inner Mongolia, China.</title>
        <authorList>
            <person name="Yamprayoonswat W."/>
            <person name="Boonvisut S."/>
            <person name="Jumpathong W."/>
            <person name="Sittihan S."/>
            <person name="Ruangsuj P."/>
            <person name="Wanthongcharoen S."/>
            <person name="Thongpramul N."/>
            <person name="Pimmason S."/>
            <person name="Yu B."/>
            <person name="Yasawong M."/>
        </authorList>
    </citation>
    <scope>NUCLEOTIDE SEQUENCE [LARGE SCALE GENOMIC DNA]</scope>
    <source>
        <strain evidence="1 2">IM0101</strain>
    </source>
</reference>
<dbReference type="AlphaFoldDB" id="A0A428MVU1"/>
<dbReference type="OrthoDB" id="2967687at2"/>
<proteinExistence type="predicted"/>
<organism evidence="1 2">
    <name type="scientific">Salibacterium salarium</name>
    <dbReference type="NCBI Taxonomy" id="284579"/>
    <lineage>
        <taxon>Bacteria</taxon>
        <taxon>Bacillati</taxon>
        <taxon>Bacillota</taxon>
        <taxon>Bacilli</taxon>
        <taxon>Bacillales</taxon>
        <taxon>Bacillaceae</taxon>
    </lineage>
</organism>